<dbReference type="Gene3D" id="3.20.20.190">
    <property type="entry name" value="Phosphatidylinositol (PI) phosphodiesterase"/>
    <property type="match status" value="1"/>
</dbReference>
<organism evidence="2 3">
    <name type="scientific">Nocardioides marmorisolisilvae</name>
    <dbReference type="NCBI Taxonomy" id="1542737"/>
    <lineage>
        <taxon>Bacteria</taxon>
        <taxon>Bacillati</taxon>
        <taxon>Actinomycetota</taxon>
        <taxon>Actinomycetes</taxon>
        <taxon>Propionibacteriales</taxon>
        <taxon>Nocardioidaceae</taxon>
        <taxon>Nocardioides</taxon>
    </lineage>
</organism>
<keyword evidence="3" id="KW-1185">Reference proteome</keyword>
<dbReference type="SUPFAM" id="SSF51695">
    <property type="entry name" value="PLC-like phosphodiesterases"/>
    <property type="match status" value="1"/>
</dbReference>
<feature type="domain" description="GP-PDE" evidence="1">
    <location>
        <begin position="9"/>
        <end position="263"/>
    </location>
</feature>
<dbReference type="Proteomes" id="UP000277094">
    <property type="component" value="Unassembled WGS sequence"/>
</dbReference>
<accession>A0A3N0E0Q7</accession>
<dbReference type="PROSITE" id="PS51704">
    <property type="entry name" value="GP_PDE"/>
    <property type="match status" value="1"/>
</dbReference>
<dbReference type="AlphaFoldDB" id="A0A3N0E0Q7"/>
<dbReference type="InterPro" id="IPR030395">
    <property type="entry name" value="GP_PDE_dom"/>
</dbReference>
<protein>
    <submittedName>
        <fullName evidence="2">Glycerophosphodiester phosphodiesterase</fullName>
    </submittedName>
</protein>
<dbReference type="InterPro" id="IPR017946">
    <property type="entry name" value="PLC-like_Pdiesterase_TIM-brl"/>
</dbReference>
<dbReference type="OrthoDB" id="9758957at2"/>
<gene>
    <name evidence="2" type="ORF">EFL95_03570</name>
</gene>
<dbReference type="GO" id="GO:0008081">
    <property type="term" value="F:phosphoric diester hydrolase activity"/>
    <property type="evidence" value="ECO:0007669"/>
    <property type="project" value="InterPro"/>
</dbReference>
<evidence type="ECO:0000313" key="2">
    <source>
        <dbReference type="EMBL" id="RNL81422.1"/>
    </source>
</evidence>
<dbReference type="GO" id="GO:0006629">
    <property type="term" value="P:lipid metabolic process"/>
    <property type="evidence" value="ECO:0007669"/>
    <property type="project" value="InterPro"/>
</dbReference>
<comment type="caution">
    <text evidence="2">The sequence shown here is derived from an EMBL/GenBank/DDBJ whole genome shotgun (WGS) entry which is preliminary data.</text>
</comment>
<dbReference type="PANTHER" id="PTHR46211">
    <property type="entry name" value="GLYCEROPHOSPHORYL DIESTER PHOSPHODIESTERASE"/>
    <property type="match status" value="1"/>
</dbReference>
<sequence>MSPMGEGRPQVVAHRGSSATNAEHTLGAYVAALDEGAEALECDVRLTADGHLVCVHDRDLVRVAQKRALVSSMELSELEQLDVASWKHPWADLDDEAPERDPELGKVLTLRRLLETARDYPRPVELAIETKHPTRYAGLVERRLVDLLDEFGWAGPDAPVRVMSFSWIALRRVRRLAPDLRLVFLMDGPTDWARVRPFAEPDWIAGPGIKLLRKHPDLIRKIRANGTELHVWTVNKESDVDLCRELGVSAVITDKPGQTLHYLEG</sequence>
<proteinExistence type="predicted"/>
<dbReference type="PANTHER" id="PTHR46211:SF13">
    <property type="entry name" value="GLYCEROPHOSPHODIESTER PHOSPHODIESTERASE 1-RELATED"/>
    <property type="match status" value="1"/>
</dbReference>
<evidence type="ECO:0000259" key="1">
    <source>
        <dbReference type="PROSITE" id="PS51704"/>
    </source>
</evidence>
<dbReference type="EMBL" id="RJSG01000001">
    <property type="protein sequence ID" value="RNL81422.1"/>
    <property type="molecule type" value="Genomic_DNA"/>
</dbReference>
<evidence type="ECO:0000313" key="3">
    <source>
        <dbReference type="Proteomes" id="UP000277094"/>
    </source>
</evidence>
<dbReference type="Pfam" id="PF03009">
    <property type="entry name" value="GDPD"/>
    <property type="match status" value="1"/>
</dbReference>
<name>A0A3N0E0Q7_9ACTN</name>
<reference evidence="2 3" key="1">
    <citation type="submission" date="2018-11" db="EMBL/GenBank/DDBJ databases">
        <authorList>
            <person name="Li F."/>
        </authorList>
    </citation>
    <scope>NUCLEOTIDE SEQUENCE [LARGE SCALE GENOMIC DNA]</scope>
    <source>
        <strain evidence="2 3">KIS18-7</strain>
    </source>
</reference>